<sequence length="238" mass="25262">MASTAQLPSSERRAEIEANLGGVGNAVRQSSSASGARLVAVSKLKPASDILAAYASGQRHFGENYVQELCEKAAVLPADIKWHFIGRLQSNKCKALAAVPNLWAVETIDSEAKARKLNDAWAAAGHVHSLNVFIQVNTSGEANKGGVEPLEVEGVVRAIGESCERLSLLGLMTIGSLDGSSRRPNPDFLCLRQLRDSLGARLELSMGMSDDYAHALELGATSVRVGSKIFGTRAPKPV</sequence>
<dbReference type="NCBIfam" id="TIGR00044">
    <property type="entry name" value="YggS family pyridoxal phosphate-dependent enzyme"/>
    <property type="match status" value="1"/>
</dbReference>
<dbReference type="PANTHER" id="PTHR10146:SF14">
    <property type="entry name" value="PYRIDOXAL PHOSPHATE HOMEOSTASIS PROTEIN"/>
    <property type="match status" value="1"/>
</dbReference>
<dbReference type="PANTHER" id="PTHR10146">
    <property type="entry name" value="PROLINE SYNTHETASE CO-TRANSCRIBED BACTERIAL HOMOLOG PROTEIN"/>
    <property type="match status" value="1"/>
</dbReference>
<evidence type="ECO:0000256" key="4">
    <source>
        <dbReference type="RuleBase" id="RU004514"/>
    </source>
</evidence>
<evidence type="ECO:0000256" key="1">
    <source>
        <dbReference type="ARBA" id="ARBA00022898"/>
    </source>
</evidence>
<evidence type="ECO:0000256" key="3">
    <source>
        <dbReference type="PIRSR" id="PIRSR004848-1"/>
    </source>
</evidence>
<dbReference type="InterPro" id="IPR011078">
    <property type="entry name" value="PyrdxlP_homeostasis"/>
</dbReference>
<dbReference type="FunFam" id="3.20.20.10:FF:000007">
    <property type="entry name" value="Pyridoxal phosphate homeostasis protein"/>
    <property type="match status" value="1"/>
</dbReference>
<proteinExistence type="inferred from homology"/>
<keyword evidence="1 2" id="KW-0663">Pyridoxal phosphate</keyword>
<dbReference type="Pfam" id="PF01168">
    <property type="entry name" value="Ala_racemase_N"/>
    <property type="match status" value="1"/>
</dbReference>
<dbReference type="OrthoDB" id="10264196at2759"/>
<evidence type="ECO:0000256" key="2">
    <source>
        <dbReference type="HAMAP-Rule" id="MF_03225"/>
    </source>
</evidence>
<protein>
    <recommendedName>
        <fullName evidence="2">Pyridoxal phosphate homeostasis protein</fullName>
        <shortName evidence="2">PLP homeostasis protein</shortName>
    </recommendedName>
</protein>
<dbReference type="InterPro" id="IPR029066">
    <property type="entry name" value="PLP-binding_barrel"/>
</dbReference>
<evidence type="ECO:0000259" key="5">
    <source>
        <dbReference type="Pfam" id="PF01168"/>
    </source>
</evidence>
<comment type="similarity">
    <text evidence="2 4">Belongs to the pyridoxal phosphate-binding protein YggS/PROSC family.</text>
</comment>
<dbReference type="PIRSF" id="PIRSF004848">
    <property type="entry name" value="YBL036c_PLPDEIII"/>
    <property type="match status" value="1"/>
</dbReference>
<reference evidence="6" key="1">
    <citation type="submission" date="2022-07" db="EMBL/GenBank/DDBJ databases">
        <title>Phylogenomic reconstructions and comparative analyses of Kickxellomycotina fungi.</title>
        <authorList>
            <person name="Reynolds N.K."/>
            <person name="Stajich J.E."/>
            <person name="Barry K."/>
            <person name="Grigoriev I.V."/>
            <person name="Crous P."/>
            <person name="Smith M.E."/>
        </authorList>
    </citation>
    <scope>NUCLEOTIDE SEQUENCE</scope>
    <source>
        <strain evidence="6">IMI 214461</strain>
    </source>
</reference>
<accession>A0A9W8EG77</accession>
<evidence type="ECO:0000313" key="6">
    <source>
        <dbReference type="EMBL" id="KAJ2005027.1"/>
    </source>
</evidence>
<name>A0A9W8EG77_9FUNG</name>
<dbReference type="CDD" id="cd06822">
    <property type="entry name" value="PLPDE_III_YBL036c_euk"/>
    <property type="match status" value="1"/>
</dbReference>
<dbReference type="AlphaFoldDB" id="A0A9W8EG77"/>
<dbReference type="SUPFAM" id="SSF51419">
    <property type="entry name" value="PLP-binding barrel"/>
    <property type="match status" value="1"/>
</dbReference>
<dbReference type="Proteomes" id="UP001150907">
    <property type="component" value="Unassembled WGS sequence"/>
</dbReference>
<dbReference type="EMBL" id="JANBQF010000122">
    <property type="protein sequence ID" value="KAJ2005027.1"/>
    <property type="molecule type" value="Genomic_DNA"/>
</dbReference>
<comment type="caution">
    <text evidence="6">The sequence shown here is derived from an EMBL/GenBank/DDBJ whole genome shotgun (WGS) entry which is preliminary data.</text>
</comment>
<dbReference type="PROSITE" id="PS01211">
    <property type="entry name" value="UPF0001"/>
    <property type="match status" value="1"/>
</dbReference>
<dbReference type="Gene3D" id="3.20.20.10">
    <property type="entry name" value="Alanine racemase"/>
    <property type="match status" value="1"/>
</dbReference>
<dbReference type="InterPro" id="IPR001608">
    <property type="entry name" value="Ala_racemase_N"/>
</dbReference>
<comment type="cofactor">
    <cofactor evidence="3">
        <name>pyridoxal 5'-phosphate</name>
        <dbReference type="ChEBI" id="CHEBI:597326"/>
    </cofactor>
</comment>
<feature type="modified residue" description="N6-(pyridoxal phosphate)lysine" evidence="2 3">
    <location>
        <position position="43"/>
    </location>
</feature>
<dbReference type="HAMAP" id="MF_02087">
    <property type="entry name" value="PLP_homeostasis"/>
    <property type="match status" value="1"/>
</dbReference>
<gene>
    <name evidence="6" type="ORF">H4R26_002179</name>
</gene>
<keyword evidence="7" id="KW-1185">Reference proteome</keyword>
<organism evidence="6 7">
    <name type="scientific">Coemansia thaxteri</name>
    <dbReference type="NCBI Taxonomy" id="2663907"/>
    <lineage>
        <taxon>Eukaryota</taxon>
        <taxon>Fungi</taxon>
        <taxon>Fungi incertae sedis</taxon>
        <taxon>Zoopagomycota</taxon>
        <taxon>Kickxellomycotina</taxon>
        <taxon>Kickxellomycetes</taxon>
        <taxon>Kickxellales</taxon>
        <taxon>Kickxellaceae</taxon>
        <taxon>Coemansia</taxon>
    </lineage>
</organism>
<comment type="function">
    <text evidence="2">Pyridoxal 5'-phosphate (PLP)-binding protein, which may be involved in intracellular homeostatic regulation of pyridoxal 5'-phosphate (PLP), the active form of vitamin B6.</text>
</comment>
<evidence type="ECO:0000313" key="7">
    <source>
        <dbReference type="Proteomes" id="UP001150907"/>
    </source>
</evidence>
<dbReference type="GO" id="GO:0030170">
    <property type="term" value="F:pyridoxal phosphate binding"/>
    <property type="evidence" value="ECO:0007669"/>
    <property type="project" value="UniProtKB-UniRule"/>
</dbReference>
<feature type="domain" description="Alanine racemase N-terminal" evidence="5">
    <location>
        <begin position="27"/>
        <end position="233"/>
    </location>
</feature>